<feature type="region of interest" description="Disordered" evidence="1">
    <location>
        <begin position="14"/>
        <end position="90"/>
    </location>
</feature>
<evidence type="ECO:0000313" key="2">
    <source>
        <dbReference type="EMBL" id="KAH9360395.1"/>
    </source>
</evidence>
<dbReference type="Proteomes" id="UP000821853">
    <property type="component" value="Chromosome 1"/>
</dbReference>
<reference evidence="2 3" key="1">
    <citation type="journal article" date="2020" name="Cell">
        <title>Large-Scale Comparative Analyses of Tick Genomes Elucidate Their Genetic Diversity and Vector Capacities.</title>
        <authorList>
            <consortium name="Tick Genome and Microbiome Consortium (TIGMIC)"/>
            <person name="Jia N."/>
            <person name="Wang J."/>
            <person name="Shi W."/>
            <person name="Du L."/>
            <person name="Sun Y."/>
            <person name="Zhan W."/>
            <person name="Jiang J.F."/>
            <person name="Wang Q."/>
            <person name="Zhang B."/>
            <person name="Ji P."/>
            <person name="Bell-Sakyi L."/>
            <person name="Cui X.M."/>
            <person name="Yuan T.T."/>
            <person name="Jiang B.G."/>
            <person name="Yang W.F."/>
            <person name="Lam T.T."/>
            <person name="Chang Q.C."/>
            <person name="Ding S.J."/>
            <person name="Wang X.J."/>
            <person name="Zhu J.G."/>
            <person name="Ruan X.D."/>
            <person name="Zhao L."/>
            <person name="Wei J.T."/>
            <person name="Ye R.Z."/>
            <person name="Que T.C."/>
            <person name="Du C.H."/>
            <person name="Zhou Y.H."/>
            <person name="Cheng J.X."/>
            <person name="Dai P.F."/>
            <person name="Guo W.B."/>
            <person name="Han X.H."/>
            <person name="Huang E.J."/>
            <person name="Li L.F."/>
            <person name="Wei W."/>
            <person name="Gao Y.C."/>
            <person name="Liu J.Z."/>
            <person name="Shao H.Z."/>
            <person name="Wang X."/>
            <person name="Wang C.C."/>
            <person name="Yang T.C."/>
            <person name="Huo Q.B."/>
            <person name="Li W."/>
            <person name="Chen H.Y."/>
            <person name="Chen S.E."/>
            <person name="Zhou L.G."/>
            <person name="Ni X.B."/>
            <person name="Tian J.H."/>
            <person name="Sheng Y."/>
            <person name="Liu T."/>
            <person name="Pan Y.S."/>
            <person name="Xia L.Y."/>
            <person name="Li J."/>
            <person name="Zhao F."/>
            <person name="Cao W.C."/>
        </authorList>
    </citation>
    <scope>NUCLEOTIDE SEQUENCE [LARGE SCALE GENOMIC DNA]</scope>
    <source>
        <strain evidence="2">HaeL-2018</strain>
    </source>
</reference>
<feature type="compositionally biased region" description="Basic and acidic residues" evidence="1">
    <location>
        <begin position="174"/>
        <end position="188"/>
    </location>
</feature>
<proteinExistence type="predicted"/>
<dbReference type="AlphaFoldDB" id="A0A9J6FC56"/>
<keyword evidence="3" id="KW-1185">Reference proteome</keyword>
<accession>A0A9J6FC56</accession>
<organism evidence="2 3">
    <name type="scientific">Haemaphysalis longicornis</name>
    <name type="common">Bush tick</name>
    <dbReference type="NCBI Taxonomy" id="44386"/>
    <lineage>
        <taxon>Eukaryota</taxon>
        <taxon>Metazoa</taxon>
        <taxon>Ecdysozoa</taxon>
        <taxon>Arthropoda</taxon>
        <taxon>Chelicerata</taxon>
        <taxon>Arachnida</taxon>
        <taxon>Acari</taxon>
        <taxon>Parasitiformes</taxon>
        <taxon>Ixodida</taxon>
        <taxon>Ixodoidea</taxon>
        <taxon>Ixodidae</taxon>
        <taxon>Haemaphysalinae</taxon>
        <taxon>Haemaphysalis</taxon>
    </lineage>
</organism>
<sequence>MQIRALMEKMDALASGRAAARAVKPNEASGDANAKRKVPRRDPPSSSIARGEASPSTSAQRNQEEMDAETSMREETATPQSSQKMQPPQGGDMAAILAAINQITEQYGVIRAELQAMETQVKGMSIKQERQAAKMAAMTAKSRFAALKKGCTNRIKETVASRRGRVTTSEEDEPKPSREPKIRQKEPPQHLAGEPVDLGNPLTPHEFVLGPIAQCYLNVAAATPAEITDLEHCTSPAPLVCPKMYNQRPPHYSRFLCGMSSRTCVGGPDEA</sequence>
<evidence type="ECO:0000313" key="3">
    <source>
        <dbReference type="Proteomes" id="UP000821853"/>
    </source>
</evidence>
<name>A0A9J6FC56_HAELO</name>
<comment type="caution">
    <text evidence="2">The sequence shown here is derived from an EMBL/GenBank/DDBJ whole genome shotgun (WGS) entry which is preliminary data.</text>
</comment>
<feature type="region of interest" description="Disordered" evidence="1">
    <location>
        <begin position="158"/>
        <end position="199"/>
    </location>
</feature>
<dbReference type="VEuPathDB" id="VectorBase:HLOH_064611"/>
<gene>
    <name evidence="2" type="ORF">HPB48_008379</name>
</gene>
<dbReference type="EMBL" id="JABSTR010000001">
    <property type="protein sequence ID" value="KAH9360395.1"/>
    <property type="molecule type" value="Genomic_DNA"/>
</dbReference>
<feature type="compositionally biased region" description="Polar residues" evidence="1">
    <location>
        <begin position="77"/>
        <end position="86"/>
    </location>
</feature>
<protein>
    <submittedName>
        <fullName evidence="2">Uncharacterized protein</fullName>
    </submittedName>
</protein>
<evidence type="ECO:0000256" key="1">
    <source>
        <dbReference type="SAM" id="MobiDB-lite"/>
    </source>
</evidence>
<feature type="compositionally biased region" description="Polar residues" evidence="1">
    <location>
        <begin position="44"/>
        <end position="61"/>
    </location>
</feature>